<reference evidence="1 2" key="1">
    <citation type="submission" date="2018-08" db="EMBL/GenBank/DDBJ databases">
        <title>Genomic investigation of the strawberry pathogen Phytophthora fragariae indicates pathogenicity is determined by transcriptional variation in three key races.</title>
        <authorList>
            <person name="Adams T.M."/>
            <person name="Armitage A.D."/>
            <person name="Sobczyk M.K."/>
            <person name="Bates H.J."/>
            <person name="Dunwell J.M."/>
            <person name="Nellist C.F."/>
            <person name="Harrison R.J."/>
        </authorList>
    </citation>
    <scope>NUCLEOTIDE SEQUENCE [LARGE SCALE GENOMIC DNA]</scope>
    <source>
        <strain evidence="1 2">SCRP333</strain>
    </source>
</reference>
<sequence>MFDADVRSGGGLRTTVVSGRKPLAKTEELCTTALR</sequence>
<keyword evidence="2" id="KW-1185">Reference proteome</keyword>
<dbReference type="Proteomes" id="UP000434957">
    <property type="component" value="Unassembled WGS sequence"/>
</dbReference>
<proteinExistence type="predicted"/>
<organism evidence="1 2">
    <name type="scientific">Phytophthora rubi</name>
    <dbReference type="NCBI Taxonomy" id="129364"/>
    <lineage>
        <taxon>Eukaryota</taxon>
        <taxon>Sar</taxon>
        <taxon>Stramenopiles</taxon>
        <taxon>Oomycota</taxon>
        <taxon>Peronosporomycetes</taxon>
        <taxon>Peronosporales</taxon>
        <taxon>Peronosporaceae</taxon>
        <taxon>Phytophthora</taxon>
    </lineage>
</organism>
<name>A0A6A4F6F8_9STRA</name>
<protein>
    <submittedName>
        <fullName evidence="1">Uncharacterized protein</fullName>
    </submittedName>
</protein>
<dbReference type="EMBL" id="QXFT01000854">
    <property type="protein sequence ID" value="KAE9334475.1"/>
    <property type="molecule type" value="Genomic_DNA"/>
</dbReference>
<comment type="caution">
    <text evidence="1">The sequence shown here is derived from an EMBL/GenBank/DDBJ whole genome shotgun (WGS) entry which is preliminary data.</text>
</comment>
<evidence type="ECO:0000313" key="2">
    <source>
        <dbReference type="Proteomes" id="UP000434957"/>
    </source>
</evidence>
<evidence type="ECO:0000313" key="1">
    <source>
        <dbReference type="EMBL" id="KAE9334475.1"/>
    </source>
</evidence>
<gene>
    <name evidence="1" type="ORF">PR003_g13494</name>
</gene>
<accession>A0A6A4F6F8</accession>
<dbReference type="AlphaFoldDB" id="A0A6A4F6F8"/>